<dbReference type="Proteomes" id="UP000887565">
    <property type="component" value="Unplaced"/>
</dbReference>
<feature type="region of interest" description="Disordered" evidence="1">
    <location>
        <begin position="44"/>
        <end position="64"/>
    </location>
</feature>
<proteinExistence type="predicted"/>
<protein>
    <submittedName>
        <fullName evidence="3">Uncharacterized protein</fullName>
    </submittedName>
</protein>
<sequence length="64" mass="7413">MSLLFYDFIHTTFAHAYASNLWCQQLHHYSVLKKTSRRHRMKYSGENLQPAPAGERSKMIGGCP</sequence>
<evidence type="ECO:0000313" key="3">
    <source>
        <dbReference type="WBParaSite" id="nRc.2.0.1.t44096-RA"/>
    </source>
</evidence>
<dbReference type="WBParaSite" id="nRc.2.0.1.t44096-RA">
    <property type="protein sequence ID" value="nRc.2.0.1.t44096-RA"/>
    <property type="gene ID" value="nRc.2.0.1.g44096"/>
</dbReference>
<evidence type="ECO:0000313" key="2">
    <source>
        <dbReference type="Proteomes" id="UP000887565"/>
    </source>
</evidence>
<keyword evidence="2" id="KW-1185">Reference proteome</keyword>
<accession>A0A915KZ49</accession>
<reference evidence="3" key="1">
    <citation type="submission" date="2022-11" db="UniProtKB">
        <authorList>
            <consortium name="WormBaseParasite"/>
        </authorList>
    </citation>
    <scope>IDENTIFICATION</scope>
</reference>
<organism evidence="2 3">
    <name type="scientific">Romanomermis culicivorax</name>
    <name type="common">Nematode worm</name>
    <dbReference type="NCBI Taxonomy" id="13658"/>
    <lineage>
        <taxon>Eukaryota</taxon>
        <taxon>Metazoa</taxon>
        <taxon>Ecdysozoa</taxon>
        <taxon>Nematoda</taxon>
        <taxon>Enoplea</taxon>
        <taxon>Dorylaimia</taxon>
        <taxon>Mermithida</taxon>
        <taxon>Mermithoidea</taxon>
        <taxon>Mermithidae</taxon>
        <taxon>Romanomermis</taxon>
    </lineage>
</organism>
<dbReference type="AlphaFoldDB" id="A0A915KZ49"/>
<evidence type="ECO:0000256" key="1">
    <source>
        <dbReference type="SAM" id="MobiDB-lite"/>
    </source>
</evidence>
<name>A0A915KZ49_ROMCU</name>